<dbReference type="EMBL" id="BGPR01047495">
    <property type="protein sequence ID" value="GBO24536.1"/>
    <property type="molecule type" value="Genomic_DNA"/>
</dbReference>
<accession>A0A4Y2VK48</accession>
<gene>
    <name evidence="2" type="ORF">AVEN_274685_1</name>
</gene>
<reference evidence="2 3" key="1">
    <citation type="journal article" date="2019" name="Sci. Rep.">
        <title>Orb-weaving spider Araneus ventricosus genome elucidates the spidroin gene catalogue.</title>
        <authorList>
            <person name="Kono N."/>
            <person name="Nakamura H."/>
            <person name="Ohtoshi R."/>
            <person name="Moran D.A.P."/>
            <person name="Shinohara A."/>
            <person name="Yoshida Y."/>
            <person name="Fujiwara M."/>
            <person name="Mori M."/>
            <person name="Tomita M."/>
            <person name="Arakawa K."/>
        </authorList>
    </citation>
    <scope>NUCLEOTIDE SEQUENCE [LARGE SCALE GENOMIC DNA]</scope>
</reference>
<organism evidence="2 3">
    <name type="scientific">Araneus ventricosus</name>
    <name type="common">Orbweaver spider</name>
    <name type="synonym">Epeira ventricosa</name>
    <dbReference type="NCBI Taxonomy" id="182803"/>
    <lineage>
        <taxon>Eukaryota</taxon>
        <taxon>Metazoa</taxon>
        <taxon>Ecdysozoa</taxon>
        <taxon>Arthropoda</taxon>
        <taxon>Chelicerata</taxon>
        <taxon>Arachnida</taxon>
        <taxon>Araneae</taxon>
        <taxon>Araneomorphae</taxon>
        <taxon>Entelegynae</taxon>
        <taxon>Araneoidea</taxon>
        <taxon>Araneidae</taxon>
        <taxon>Araneus</taxon>
    </lineage>
</organism>
<name>A0A4Y2VK48_ARAVE</name>
<sequence length="80" mass="9416">MSVRPPRQKRGHCGRTHYSPHYDQFMRRPSHYRSTIHDGDGLYEPYRYYHASKGARPHLLIREHLIHVLVVPPGGRGYPV</sequence>
<keyword evidence="3" id="KW-1185">Reference proteome</keyword>
<feature type="compositionally biased region" description="Basic residues" evidence="1">
    <location>
        <begin position="1"/>
        <end position="15"/>
    </location>
</feature>
<protein>
    <submittedName>
        <fullName evidence="2">Uncharacterized protein</fullName>
    </submittedName>
</protein>
<evidence type="ECO:0000256" key="1">
    <source>
        <dbReference type="SAM" id="MobiDB-lite"/>
    </source>
</evidence>
<comment type="caution">
    <text evidence="2">The sequence shown here is derived from an EMBL/GenBank/DDBJ whole genome shotgun (WGS) entry which is preliminary data.</text>
</comment>
<evidence type="ECO:0000313" key="3">
    <source>
        <dbReference type="Proteomes" id="UP000499080"/>
    </source>
</evidence>
<proteinExistence type="predicted"/>
<dbReference type="Proteomes" id="UP000499080">
    <property type="component" value="Unassembled WGS sequence"/>
</dbReference>
<evidence type="ECO:0000313" key="2">
    <source>
        <dbReference type="EMBL" id="GBO24536.1"/>
    </source>
</evidence>
<feature type="region of interest" description="Disordered" evidence="1">
    <location>
        <begin position="1"/>
        <end position="24"/>
    </location>
</feature>
<dbReference type="AlphaFoldDB" id="A0A4Y2VK48"/>